<dbReference type="GO" id="GO:0031966">
    <property type="term" value="C:mitochondrial membrane"/>
    <property type="evidence" value="ECO:0007669"/>
    <property type="project" value="TreeGrafter"/>
</dbReference>
<reference evidence="1" key="4">
    <citation type="submission" date="2025-09" db="UniProtKB">
        <authorList>
            <consortium name="Ensembl"/>
        </authorList>
    </citation>
    <scope>IDENTIFICATION</scope>
</reference>
<dbReference type="AlphaFoldDB" id="K7FPW7"/>
<dbReference type="Ensembl" id="ENSPSIT00000010128.1">
    <property type="protein sequence ID" value="ENSPSIP00000010077.1"/>
    <property type="gene ID" value="ENSPSIG00000009104.1"/>
</dbReference>
<dbReference type="EMBL" id="AGCU01127922">
    <property type="status" value="NOT_ANNOTATED_CDS"/>
    <property type="molecule type" value="Genomic_DNA"/>
</dbReference>
<dbReference type="GO" id="GO:0003841">
    <property type="term" value="F:1-acylglycerol-3-phosphate O-acyltransferase activity"/>
    <property type="evidence" value="ECO:0007669"/>
    <property type="project" value="Ensembl"/>
</dbReference>
<dbReference type="EMBL" id="AGCU01127920">
    <property type="status" value="NOT_ANNOTATED_CDS"/>
    <property type="molecule type" value="Genomic_DNA"/>
</dbReference>
<sequence>WSLGFGVKLEIVTPFLGKYRPFVGRCCQTCTPKSWHSSFHRHLPALGFHSAIQVTEENTMYRGWLVRRLCYFLAILDWKVHSDTPTDLRERIFCSERVQDVLSRRARGDGSVRSLVTGKAPATLLLLQRPPVRPLPLWLCSWALLRLLNRMFLNLLLHGGQLQMVRRAAQTGVGLVPVVTDKSPLDRLLLPFLLFSQGLGMPRVASEYQACTPSLRALLSRLGGVFLPPGVEHAPDSEGGALSRAVLASVSAGPSGLWSCLLAARRALGRGFGCVRVDLAQPFSLQPLTAQAGGRWGGGGARRPREELLLPVVLGKSPDLLDWEKVEERPPGLGAAAELPADELALVGRLSLHALSAGVSCSAIMAVAIMSTLLLHKHREVGGGCRGWQEGEGPWLRDPWGEGNWRLLLCHHGRGDHVHALAAQAPRGGSSLLFTRERGTICWVVVSRAPMLKVFPSPLMGRGDLRFSFCRVGPSPQGFSVPGWVQSSLSLRLRRGRRQALLQGNCLPRRSSPLTACQGGLLRWVNRGILVGAEMPGPACQGGLLRWVNRGIAQQVGGWDAPEPARGQWPGAPPHVSQLDNCPEFLLLLCSLPGPLLKTYERAAAFLLQSGCPEPELEYVEKLQRFLVQKAREDGSFECANRNLALSSVRTFKELGVLREQPGPAGSILHLSETFSTPANCQRLEKFIWQFT</sequence>
<proteinExistence type="predicted"/>
<dbReference type="GO" id="GO:0006631">
    <property type="term" value="P:fatty acid metabolic process"/>
    <property type="evidence" value="ECO:0007669"/>
    <property type="project" value="TreeGrafter"/>
</dbReference>
<dbReference type="EMBL" id="AGCU01127924">
    <property type="status" value="NOT_ANNOTATED_CDS"/>
    <property type="molecule type" value="Genomic_DNA"/>
</dbReference>
<name>K7FPW7_PELSI</name>
<reference evidence="2" key="2">
    <citation type="journal article" date="2013" name="Nat. Genet.">
        <title>The draft genomes of soft-shell turtle and green sea turtle yield insights into the development and evolution of the turtle-specific body plan.</title>
        <authorList>
            <person name="Wang Z."/>
            <person name="Pascual-Anaya J."/>
            <person name="Zadissa A."/>
            <person name="Li W."/>
            <person name="Niimura Y."/>
            <person name="Huang Z."/>
            <person name="Li C."/>
            <person name="White S."/>
            <person name="Xiong Z."/>
            <person name="Fang D."/>
            <person name="Wang B."/>
            <person name="Ming Y."/>
            <person name="Chen Y."/>
            <person name="Zheng Y."/>
            <person name="Kuraku S."/>
            <person name="Pignatelli M."/>
            <person name="Herrero J."/>
            <person name="Beal K."/>
            <person name="Nozawa M."/>
            <person name="Li Q."/>
            <person name="Wang J."/>
            <person name="Zhang H."/>
            <person name="Yu L."/>
            <person name="Shigenobu S."/>
            <person name="Wang J."/>
            <person name="Liu J."/>
            <person name="Flicek P."/>
            <person name="Searle S."/>
            <person name="Wang J."/>
            <person name="Kuratani S."/>
            <person name="Yin Y."/>
            <person name="Aken B."/>
            <person name="Zhang G."/>
            <person name="Irie N."/>
        </authorList>
    </citation>
    <scope>NUCLEOTIDE SEQUENCE [LARGE SCALE GENOMIC DNA]</scope>
    <source>
        <strain evidence="2">Daiwa-1</strain>
    </source>
</reference>
<dbReference type="GO" id="GO:0019432">
    <property type="term" value="P:triglyceride biosynthetic process"/>
    <property type="evidence" value="ECO:0007669"/>
    <property type="project" value="Ensembl"/>
</dbReference>
<dbReference type="EMBL" id="AGCU01127925">
    <property type="status" value="NOT_ANNOTATED_CDS"/>
    <property type="molecule type" value="Genomic_DNA"/>
</dbReference>
<dbReference type="OMA" id="LFHKSIM"/>
<dbReference type="PANTHER" id="PTHR12563:SF15">
    <property type="entry name" value="GLYCEROL-3-PHOSPHATE ACYLTRANSFERASE 2, MITOCHONDRIAL"/>
    <property type="match status" value="1"/>
</dbReference>
<reference evidence="1" key="3">
    <citation type="submission" date="2025-08" db="UniProtKB">
        <authorList>
            <consortium name="Ensembl"/>
        </authorList>
    </citation>
    <scope>IDENTIFICATION</scope>
</reference>
<protein>
    <submittedName>
        <fullName evidence="1">Glycerol-3-phosphate acyltransferase 2, mitochondrial</fullName>
    </submittedName>
</protein>
<dbReference type="Proteomes" id="UP000007267">
    <property type="component" value="Unassembled WGS sequence"/>
</dbReference>
<dbReference type="EMBL" id="AGCU01127916">
    <property type="status" value="NOT_ANNOTATED_CDS"/>
    <property type="molecule type" value="Genomic_DNA"/>
</dbReference>
<dbReference type="EMBL" id="AGCU01127923">
    <property type="status" value="NOT_ANNOTATED_CDS"/>
    <property type="molecule type" value="Genomic_DNA"/>
</dbReference>
<gene>
    <name evidence="1" type="primary">GPAT2</name>
</gene>
<dbReference type="EMBL" id="AGCU01127918">
    <property type="status" value="NOT_ANNOTATED_CDS"/>
    <property type="molecule type" value="Genomic_DNA"/>
</dbReference>
<dbReference type="EMBL" id="AGCU01127917">
    <property type="status" value="NOT_ANNOTATED_CDS"/>
    <property type="molecule type" value="Genomic_DNA"/>
</dbReference>
<accession>K7FPW7</accession>
<dbReference type="InterPro" id="IPR022284">
    <property type="entry name" value="GPAT/DHAPAT"/>
</dbReference>
<evidence type="ECO:0000313" key="1">
    <source>
        <dbReference type="Ensembl" id="ENSPSIP00000010077.1"/>
    </source>
</evidence>
<dbReference type="EMBL" id="AGCU01127919">
    <property type="status" value="NOT_ANNOTATED_CDS"/>
    <property type="molecule type" value="Genomic_DNA"/>
</dbReference>
<dbReference type="GO" id="GO:0006654">
    <property type="term" value="P:phosphatidic acid biosynthetic process"/>
    <property type="evidence" value="ECO:0007669"/>
    <property type="project" value="Ensembl"/>
</dbReference>
<dbReference type="GeneTree" id="ENSGT00520000055570"/>
<dbReference type="GO" id="GO:0006072">
    <property type="term" value="P:glycerol-3-phosphate metabolic process"/>
    <property type="evidence" value="ECO:0007669"/>
    <property type="project" value="Ensembl"/>
</dbReference>
<keyword evidence="2" id="KW-1185">Reference proteome</keyword>
<reference evidence="2" key="1">
    <citation type="submission" date="2011-10" db="EMBL/GenBank/DDBJ databases">
        <authorList>
            <consortium name="Soft-shell Turtle Genome Consortium"/>
        </authorList>
    </citation>
    <scope>NUCLEOTIDE SEQUENCE [LARGE SCALE GENOMIC DNA]</scope>
    <source>
        <strain evidence="2">Daiwa-1</strain>
    </source>
</reference>
<dbReference type="PANTHER" id="PTHR12563">
    <property type="entry name" value="GLYCEROL-3-PHOSPHATE ACYLTRANSFERASE"/>
    <property type="match status" value="1"/>
</dbReference>
<dbReference type="STRING" id="13735.ENSPSIP00000010077"/>
<dbReference type="GO" id="GO:0004366">
    <property type="term" value="F:glycerol-3-phosphate O-acyltransferase activity"/>
    <property type="evidence" value="ECO:0007669"/>
    <property type="project" value="Ensembl"/>
</dbReference>
<dbReference type="GO" id="GO:0034587">
    <property type="term" value="P:piRNA processing"/>
    <property type="evidence" value="ECO:0007669"/>
    <property type="project" value="Ensembl"/>
</dbReference>
<evidence type="ECO:0000313" key="2">
    <source>
        <dbReference type="Proteomes" id="UP000007267"/>
    </source>
</evidence>
<dbReference type="eggNOG" id="KOG3729">
    <property type="taxonomic scope" value="Eukaryota"/>
</dbReference>
<dbReference type="EMBL" id="AGCU01127921">
    <property type="status" value="NOT_ANNOTATED_CDS"/>
    <property type="molecule type" value="Genomic_DNA"/>
</dbReference>
<dbReference type="HOGENOM" id="CLU_016910_0_0_1"/>
<organism evidence="1 2">
    <name type="scientific">Pelodiscus sinensis</name>
    <name type="common">Chinese softshell turtle</name>
    <name type="synonym">Trionyx sinensis</name>
    <dbReference type="NCBI Taxonomy" id="13735"/>
    <lineage>
        <taxon>Eukaryota</taxon>
        <taxon>Metazoa</taxon>
        <taxon>Chordata</taxon>
        <taxon>Craniata</taxon>
        <taxon>Vertebrata</taxon>
        <taxon>Euteleostomi</taxon>
        <taxon>Archelosauria</taxon>
        <taxon>Testudinata</taxon>
        <taxon>Testudines</taxon>
        <taxon>Cryptodira</taxon>
        <taxon>Trionychia</taxon>
        <taxon>Trionychidae</taxon>
        <taxon>Pelodiscus</taxon>
    </lineage>
</organism>